<evidence type="ECO:0000313" key="2">
    <source>
        <dbReference type="Proteomes" id="UP000828048"/>
    </source>
</evidence>
<keyword evidence="2" id="KW-1185">Reference proteome</keyword>
<protein>
    <submittedName>
        <fullName evidence="1">Uncharacterized protein</fullName>
    </submittedName>
</protein>
<evidence type="ECO:0000313" key="1">
    <source>
        <dbReference type="EMBL" id="KAH7847949.1"/>
    </source>
</evidence>
<proteinExistence type="predicted"/>
<gene>
    <name evidence="1" type="ORF">Vadar_031985</name>
</gene>
<reference evidence="1 2" key="1">
    <citation type="journal article" date="2021" name="Hortic Res">
        <title>High-quality reference genome and annotation aids understanding of berry development for evergreen blueberry (Vaccinium darrowii).</title>
        <authorList>
            <person name="Yu J."/>
            <person name="Hulse-Kemp A.M."/>
            <person name="Babiker E."/>
            <person name="Staton M."/>
        </authorList>
    </citation>
    <scope>NUCLEOTIDE SEQUENCE [LARGE SCALE GENOMIC DNA]</scope>
    <source>
        <strain evidence="2">cv. NJ 8807/NJ 8810</strain>
        <tissue evidence="1">Young leaf</tissue>
    </source>
</reference>
<sequence>MDFIGLPIPICIECGSTSNPCRCKVVGPTLGFLAFAAAAVVEWPVGVVVYCFSREKGRRIMGHPSTIVYPSVKDAIPI</sequence>
<organism evidence="1 2">
    <name type="scientific">Vaccinium darrowii</name>
    <dbReference type="NCBI Taxonomy" id="229202"/>
    <lineage>
        <taxon>Eukaryota</taxon>
        <taxon>Viridiplantae</taxon>
        <taxon>Streptophyta</taxon>
        <taxon>Embryophyta</taxon>
        <taxon>Tracheophyta</taxon>
        <taxon>Spermatophyta</taxon>
        <taxon>Magnoliopsida</taxon>
        <taxon>eudicotyledons</taxon>
        <taxon>Gunneridae</taxon>
        <taxon>Pentapetalae</taxon>
        <taxon>asterids</taxon>
        <taxon>Ericales</taxon>
        <taxon>Ericaceae</taxon>
        <taxon>Vaccinioideae</taxon>
        <taxon>Vaccinieae</taxon>
        <taxon>Vaccinium</taxon>
    </lineage>
</organism>
<name>A0ACB7Y434_9ERIC</name>
<accession>A0ACB7Y434</accession>
<dbReference type="EMBL" id="CM037155">
    <property type="protein sequence ID" value="KAH7847949.1"/>
    <property type="molecule type" value="Genomic_DNA"/>
</dbReference>
<dbReference type="Proteomes" id="UP000828048">
    <property type="component" value="Chromosome 5"/>
</dbReference>
<comment type="caution">
    <text evidence="1">The sequence shown here is derived from an EMBL/GenBank/DDBJ whole genome shotgun (WGS) entry which is preliminary data.</text>
</comment>